<dbReference type="RefSeq" id="WP_269578482.1">
    <property type="nucleotide sequence ID" value="NZ_CP114588.1"/>
</dbReference>
<reference evidence="1" key="1">
    <citation type="submission" date="2022-09" db="EMBL/GenBank/DDBJ databases">
        <authorList>
            <person name="Li Z.-J."/>
        </authorList>
    </citation>
    <scope>NUCLEOTIDE SEQUENCE</scope>
    <source>
        <strain evidence="1">TGB11</strain>
    </source>
</reference>
<evidence type="ECO:0000313" key="1">
    <source>
        <dbReference type="EMBL" id="WBA07897.1"/>
    </source>
</evidence>
<proteinExistence type="predicted"/>
<sequence length="310" mass="35352">MLFITSRIPEQGSHSEAGRWLSFDNQNTDISKWVYFCQRAGQGEYQEITAAPFMAKLKALPAHTQILFWLHGYNNQMESHIFPMAQTLQHQCDRLSPNAILVVPIIWPCDEDGQLGVIDDYWDDQLAATASGLAFSRLLAMFDEWRRAPEQQTNPCKRRMNLLAHSMGNRTLISTFHHWHQHAGLDTMPQWFRHIFMMAADVDNQALESHQPGRAVLDAAKQVHIYYAADDLAMAASKVVNVRHRTVTRRLGMTGPENLDALPANKVTVTDCDAFNDHFDPHWGHTYFLTDDNGHPSPLIEQMMNKMIGT</sequence>
<accession>A0AA47KJB4</accession>
<keyword evidence="1" id="KW-0378">Hydrolase</keyword>
<dbReference type="AlphaFoldDB" id="A0AA47KJB4"/>
<evidence type="ECO:0000313" key="2">
    <source>
        <dbReference type="Proteomes" id="UP001164748"/>
    </source>
</evidence>
<dbReference type="Pfam" id="PF05990">
    <property type="entry name" value="DUF900"/>
    <property type="match status" value="1"/>
</dbReference>
<organism evidence="1 2">
    <name type="scientific">Salinivibrio kushneri</name>
    <dbReference type="NCBI Taxonomy" id="1908198"/>
    <lineage>
        <taxon>Bacteria</taxon>
        <taxon>Pseudomonadati</taxon>
        <taxon>Pseudomonadota</taxon>
        <taxon>Gammaproteobacteria</taxon>
        <taxon>Vibrionales</taxon>
        <taxon>Vibrionaceae</taxon>
        <taxon>Salinivibrio</taxon>
    </lineage>
</organism>
<name>A0AA47KJB4_9GAMM</name>
<dbReference type="Proteomes" id="UP001164748">
    <property type="component" value="Chromosome"/>
</dbReference>
<dbReference type="InterPro" id="IPR010297">
    <property type="entry name" value="DUF900_hydrolase"/>
</dbReference>
<protein>
    <submittedName>
        <fullName evidence="1">Alpha/beta hydrolase</fullName>
    </submittedName>
</protein>
<dbReference type="GO" id="GO:0016787">
    <property type="term" value="F:hydrolase activity"/>
    <property type="evidence" value="ECO:0007669"/>
    <property type="project" value="UniProtKB-KW"/>
</dbReference>
<dbReference type="EMBL" id="CP114588">
    <property type="protein sequence ID" value="WBA07897.1"/>
    <property type="molecule type" value="Genomic_DNA"/>
</dbReference>
<gene>
    <name evidence="1" type="ORF">N8M53_08585</name>
</gene>